<dbReference type="Gene3D" id="3.50.70.10">
    <property type="match status" value="1"/>
</dbReference>
<reference evidence="1" key="1">
    <citation type="submission" date="2016-06" db="EMBL/GenBank/DDBJ databases">
        <authorList>
            <person name="Cuomo C."/>
            <person name="Litvintseva A."/>
            <person name="Heitman J."/>
            <person name="Chen Y."/>
            <person name="Sun S."/>
            <person name="Springer D."/>
            <person name="Dromer F."/>
            <person name="Young S."/>
            <person name="Zeng Q."/>
            <person name="Chapman S."/>
            <person name="Gujja S."/>
            <person name="Saif S."/>
            <person name="Birren B."/>
        </authorList>
    </citation>
    <scope>NUCLEOTIDE SEQUENCE</scope>
    <source>
        <strain evidence="1">CBS 7841</strain>
    </source>
</reference>
<evidence type="ECO:0000313" key="2">
    <source>
        <dbReference type="Proteomes" id="UP000094043"/>
    </source>
</evidence>
<dbReference type="KEGG" id="cdep:91087028"/>
<organism evidence="1 2">
    <name type="scientific">Cryptococcus depauperatus CBS 7841</name>
    <dbReference type="NCBI Taxonomy" id="1295531"/>
    <lineage>
        <taxon>Eukaryota</taxon>
        <taxon>Fungi</taxon>
        <taxon>Dikarya</taxon>
        <taxon>Basidiomycota</taxon>
        <taxon>Agaricomycotina</taxon>
        <taxon>Tremellomycetes</taxon>
        <taxon>Tremellales</taxon>
        <taxon>Cryptococcaceae</taxon>
        <taxon>Cryptococcus</taxon>
    </lineage>
</organism>
<accession>A0A1E3IAV5</accession>
<dbReference type="PANTHER" id="PTHR47284">
    <property type="entry name" value="FATTY-ACID-BINDING PROTEIN 2"/>
    <property type="match status" value="1"/>
</dbReference>
<reference evidence="1" key="2">
    <citation type="journal article" date="2022" name="Elife">
        <title>Obligate sexual reproduction of a homothallic fungus closely related to the Cryptococcus pathogenic species complex.</title>
        <authorList>
            <person name="Passer A.R."/>
            <person name="Clancey S.A."/>
            <person name="Shea T."/>
            <person name="David-Palma M."/>
            <person name="Averette A.F."/>
            <person name="Boekhout T."/>
            <person name="Porcel B.M."/>
            <person name="Nowrousian M."/>
            <person name="Cuomo C.A."/>
            <person name="Sun S."/>
            <person name="Heitman J."/>
            <person name="Coelho M.A."/>
        </authorList>
    </citation>
    <scope>NUCLEOTIDE SEQUENCE</scope>
    <source>
        <strain evidence="1">CBS 7841</strain>
    </source>
</reference>
<dbReference type="InterPro" id="IPR016087">
    <property type="entry name" value="Chalcone_isomerase"/>
</dbReference>
<dbReference type="Pfam" id="PF16035">
    <property type="entry name" value="Chalcone_2"/>
    <property type="match status" value="1"/>
</dbReference>
<dbReference type="Proteomes" id="UP000094043">
    <property type="component" value="Chromosome 3"/>
</dbReference>
<dbReference type="RefSeq" id="XP_066068334.1">
    <property type="nucleotide sequence ID" value="XM_066212237.1"/>
</dbReference>
<dbReference type="GeneID" id="91087028"/>
<dbReference type="GO" id="GO:0016872">
    <property type="term" value="F:intramolecular lyase activity"/>
    <property type="evidence" value="ECO:0007669"/>
    <property type="project" value="InterPro"/>
</dbReference>
<dbReference type="PANTHER" id="PTHR47284:SF3">
    <property type="entry name" value="FATTY-ACID-BINDING PROTEIN 2"/>
    <property type="match status" value="1"/>
</dbReference>
<name>A0A1E3IAV5_9TREE</name>
<dbReference type="InterPro" id="IPR036298">
    <property type="entry name" value="Chalcone_isomerase_sf"/>
</dbReference>
<dbReference type="VEuPathDB" id="FungiDB:L203_04618"/>
<evidence type="ECO:0000313" key="1">
    <source>
        <dbReference type="EMBL" id="WVN87634.1"/>
    </source>
</evidence>
<dbReference type="OrthoDB" id="18193at2759"/>
<dbReference type="AlphaFoldDB" id="A0A1E3IAV5"/>
<gene>
    <name evidence="1" type="ORF">L203_102817</name>
</gene>
<proteinExistence type="predicted"/>
<reference evidence="1" key="3">
    <citation type="submission" date="2024-01" db="EMBL/GenBank/DDBJ databases">
        <authorList>
            <person name="Coelho M.A."/>
            <person name="David-Palma M."/>
            <person name="Shea T."/>
            <person name="Sun S."/>
            <person name="Cuomo C.A."/>
            <person name="Heitman J."/>
        </authorList>
    </citation>
    <scope>NUCLEOTIDE SEQUENCE</scope>
    <source>
        <strain evidence="1">CBS 7841</strain>
    </source>
</reference>
<dbReference type="InterPro" id="IPR016088">
    <property type="entry name" value="Chalcone_isomerase_3-sand"/>
</dbReference>
<dbReference type="SUPFAM" id="SSF54626">
    <property type="entry name" value="Chalcone isomerase"/>
    <property type="match status" value="1"/>
</dbReference>
<sequence>MSLRLTPIFSSIKTSTISKARPTYVTAGRRIAPLLATFACGSVLVFSAVSDKFEVPRSWENPLLLYTDSAAKTDLINDPKSKLGFRMDPDTDISFPLTIPLTTECPPLTLVGLGVRTVSFLKIKVYSAGFYLQEGAAKRLLDIPEWNTFTAQHLLTPSAPSKTSIKSPQLSGEALMDSLLNQGVACAVRIVPNRNTDFGHLRDAFTRSLLARQKMERGKGLLTEDDEQRISNSIQTFKQFFPSQSIQKGKSIVILRPPEGGIIVEFEDKVLGKLNDPWIGKNLMLSYFADQGASSEKLKEDVANGLERLIRNQR</sequence>
<keyword evidence="2" id="KW-1185">Reference proteome</keyword>
<dbReference type="EMBL" id="CP143786">
    <property type="protein sequence ID" value="WVN87634.1"/>
    <property type="molecule type" value="Genomic_DNA"/>
</dbReference>
<protein>
    <submittedName>
        <fullName evidence="1">Uncharacterized protein</fullName>
    </submittedName>
</protein>